<dbReference type="GO" id="GO:0003989">
    <property type="term" value="F:acetyl-CoA carboxylase activity"/>
    <property type="evidence" value="ECO:0007669"/>
    <property type="project" value="InterPro"/>
</dbReference>
<dbReference type="Proteomes" id="UP000540506">
    <property type="component" value="Unassembled WGS sequence"/>
</dbReference>
<protein>
    <recommendedName>
        <fullName evidence="3">Acyl-CoA carboxylase subunit epsilon</fullName>
    </recommendedName>
</protein>
<dbReference type="RefSeq" id="WP_184937885.1">
    <property type="nucleotide sequence ID" value="NZ_JACHJV010000001.1"/>
</dbReference>
<reference evidence="1 2" key="1">
    <citation type="submission" date="2020-08" db="EMBL/GenBank/DDBJ databases">
        <title>Sequencing the genomes of 1000 actinobacteria strains.</title>
        <authorList>
            <person name="Klenk H.-P."/>
        </authorList>
    </citation>
    <scope>NUCLEOTIDE SEQUENCE [LARGE SCALE GENOMIC DNA]</scope>
    <source>
        <strain evidence="1 2">DSM 41654</strain>
    </source>
</reference>
<gene>
    <name evidence="1" type="ORF">FHR34_004572</name>
</gene>
<dbReference type="Pfam" id="PF13822">
    <property type="entry name" value="ACC_epsilon"/>
    <property type="match status" value="1"/>
</dbReference>
<dbReference type="EMBL" id="JACHJV010000001">
    <property type="protein sequence ID" value="MBB4925579.1"/>
    <property type="molecule type" value="Genomic_DNA"/>
</dbReference>
<evidence type="ECO:0000313" key="2">
    <source>
        <dbReference type="Proteomes" id="UP000540506"/>
    </source>
</evidence>
<comment type="caution">
    <text evidence="1">The sequence shown here is derived from an EMBL/GenBank/DDBJ whole genome shotgun (WGS) entry which is preliminary data.</text>
</comment>
<name>A0A7W7R5G0_KITKI</name>
<dbReference type="AlphaFoldDB" id="A0A7W7R5G0"/>
<dbReference type="GO" id="GO:0004658">
    <property type="term" value="F:propionyl-CoA carboxylase activity"/>
    <property type="evidence" value="ECO:0007669"/>
    <property type="project" value="InterPro"/>
</dbReference>
<proteinExistence type="predicted"/>
<evidence type="ECO:0000313" key="1">
    <source>
        <dbReference type="EMBL" id="MBB4925579.1"/>
    </source>
</evidence>
<keyword evidence="2" id="KW-1185">Reference proteome</keyword>
<accession>A0A7W7R5G0</accession>
<organism evidence="1 2">
    <name type="scientific">Kitasatospora kifunensis</name>
    <name type="common">Streptomyces kifunensis</name>
    <dbReference type="NCBI Taxonomy" id="58351"/>
    <lineage>
        <taxon>Bacteria</taxon>
        <taxon>Bacillati</taxon>
        <taxon>Actinomycetota</taxon>
        <taxon>Actinomycetes</taxon>
        <taxon>Kitasatosporales</taxon>
        <taxon>Streptomycetaceae</taxon>
        <taxon>Kitasatospora</taxon>
    </lineage>
</organism>
<dbReference type="InterPro" id="IPR032716">
    <property type="entry name" value="ACC_epsilon"/>
</dbReference>
<sequence length="66" mass="7171">MTEPVTLRVIHGNPTPEELAAATAVLLARRAARLHAAPARLPRRRSSWRMVVSYQPPAAWASVSAS</sequence>
<evidence type="ECO:0008006" key="3">
    <source>
        <dbReference type="Google" id="ProtNLM"/>
    </source>
</evidence>